<keyword evidence="5" id="KW-1185">Reference proteome</keyword>
<dbReference type="EMBL" id="NTGA01000015">
    <property type="protein sequence ID" value="PAY23332.1"/>
    <property type="molecule type" value="Genomic_DNA"/>
</dbReference>
<dbReference type="PANTHER" id="PTHR42736">
    <property type="entry name" value="PROTEIN-GLUTAMINE GAMMA-GLUTAMYLTRANSFERASE"/>
    <property type="match status" value="1"/>
</dbReference>
<feature type="region of interest" description="Disordered" evidence="1">
    <location>
        <begin position="570"/>
        <end position="606"/>
    </location>
</feature>
<feature type="transmembrane region" description="Helical" evidence="2">
    <location>
        <begin position="221"/>
        <end position="243"/>
    </location>
</feature>
<feature type="transmembrane region" description="Helical" evidence="2">
    <location>
        <begin position="180"/>
        <end position="200"/>
    </location>
</feature>
<reference evidence="5" key="1">
    <citation type="submission" date="2017-09" db="EMBL/GenBank/DDBJ databases">
        <authorList>
            <person name="Zhang Y."/>
            <person name="Huang X."/>
            <person name="Liu J."/>
            <person name="Lu L."/>
            <person name="Peng K."/>
        </authorList>
    </citation>
    <scope>NUCLEOTIDE SEQUENCE [LARGE SCALE GENOMIC DNA]</scope>
    <source>
        <strain evidence="5">S-XJ-1</strain>
    </source>
</reference>
<evidence type="ECO:0000313" key="4">
    <source>
        <dbReference type="EMBL" id="PAY23332.1"/>
    </source>
</evidence>
<dbReference type="Gene3D" id="3.10.620.30">
    <property type="match status" value="1"/>
</dbReference>
<comment type="caution">
    <text evidence="4">The sequence shown here is derived from an EMBL/GenBank/DDBJ whole genome shotgun (WGS) entry which is preliminary data.</text>
</comment>
<keyword evidence="2" id="KW-0812">Transmembrane</keyword>
<feature type="transmembrane region" description="Helical" evidence="2">
    <location>
        <begin position="75"/>
        <end position="96"/>
    </location>
</feature>
<dbReference type="InterPro" id="IPR002931">
    <property type="entry name" value="Transglutaminase-like"/>
</dbReference>
<dbReference type="SMART" id="SM00460">
    <property type="entry name" value="TGc"/>
    <property type="match status" value="1"/>
</dbReference>
<dbReference type="RefSeq" id="WP_095718051.1">
    <property type="nucleotide sequence ID" value="NZ_NTGA01000015.1"/>
</dbReference>
<accession>A0A2A2WQ45</accession>
<proteinExistence type="predicted"/>
<keyword evidence="2" id="KW-1133">Transmembrane helix</keyword>
<protein>
    <recommendedName>
        <fullName evidence="3">Transglutaminase-like domain-containing protein</fullName>
    </recommendedName>
</protein>
<evidence type="ECO:0000259" key="3">
    <source>
        <dbReference type="SMART" id="SM00460"/>
    </source>
</evidence>
<dbReference type="SUPFAM" id="SSF54001">
    <property type="entry name" value="Cysteine proteinases"/>
    <property type="match status" value="1"/>
</dbReference>
<sequence length="800" mass="84268">MSEERARRKAPRHPEQVSEMRGLAIDGVGALLATLVMAAGFAATAGPGTLARIAVVGSLVGVGLGLVWARRSSLLWLPVGTVLLAVVVGPLAVGLLPSPDALIGATRGVVTSWKDLLTTTPPVDGDPHALYAVYYTVVLSALATTLASARFGRSAAAAGCALVGLGAAVWLGSFEVVMPAAVGVTLLVVLLAWSAVRARFGLTGRAGTAVTVTRRVRPVRALAGVGMVAVAAATAVAVAPLAVGTQDRALLRDRVEPPLDVRQFVSPLVGYRNYRGPLRSAELFTVDHRPADGKVRLAALEKYDGVVFGSAGGRSGDSGVYERLSRARARGGAWADLPRGPEERITLTVGDHTGVWTPGIATVEQVTPVTDSGGDGDRTLPLATLYANPASGTLVTTTGLEPGMAYEVSGRSGVNPSDGEVADAPVADIVLPPAENVPEVVAARASEVVGDEPTPLGRARALESYLRSAGFYSSGQSGEVRSRAGHSADRIDVLLDSEQMIGDEEQYAVAMALMARSVGLPARVVVGFDVPSPDGDGQISVTGDMASVWVEIPFSDVGWMVFAPTPERDKVPQQLAPEPKTSPQPKSIQPPPPPQETVELVSASSPGGADEQLDRWAWLWAFLLDVLILLGRALLLGLLLALAPAAIVLVKMRRTRSRRDAADPRERVAGGWDDLVDTFVDLGAARRDGATRREVADRVAEAYPDLAVRALAGGADAGAFAPGDLADEQAAGYWEEIDRVRSEVRDTHPAVAWWRSRVSLRSLISEDRVRSLRSGGRGLLGRVIGRIRGPRRAHDREWIR</sequence>
<feature type="transmembrane region" description="Helical" evidence="2">
    <location>
        <begin position="617"/>
        <end position="650"/>
    </location>
</feature>
<feature type="transmembrane region" description="Helical" evidence="2">
    <location>
        <begin position="49"/>
        <end position="68"/>
    </location>
</feature>
<dbReference type="AlphaFoldDB" id="A0A2A2WQ45"/>
<organism evidence="4 5">
    <name type="scientific">Dietzia natronolimnaea</name>
    <dbReference type="NCBI Taxonomy" id="161920"/>
    <lineage>
        <taxon>Bacteria</taxon>
        <taxon>Bacillati</taxon>
        <taxon>Actinomycetota</taxon>
        <taxon>Actinomycetes</taxon>
        <taxon>Mycobacteriales</taxon>
        <taxon>Dietziaceae</taxon>
        <taxon>Dietzia</taxon>
    </lineage>
</organism>
<evidence type="ECO:0000256" key="1">
    <source>
        <dbReference type="SAM" id="MobiDB-lite"/>
    </source>
</evidence>
<evidence type="ECO:0000313" key="5">
    <source>
        <dbReference type="Proteomes" id="UP000218810"/>
    </source>
</evidence>
<gene>
    <name evidence="4" type="ORF">CEY15_08400</name>
</gene>
<dbReference type="PANTHER" id="PTHR42736:SF1">
    <property type="entry name" value="PROTEIN-GLUTAMINE GAMMA-GLUTAMYLTRANSFERASE"/>
    <property type="match status" value="1"/>
</dbReference>
<dbReference type="Pfam" id="PF01841">
    <property type="entry name" value="Transglut_core"/>
    <property type="match status" value="1"/>
</dbReference>
<feature type="transmembrane region" description="Helical" evidence="2">
    <location>
        <begin position="155"/>
        <end position="174"/>
    </location>
</feature>
<name>A0A2A2WQ45_9ACTN</name>
<dbReference type="Proteomes" id="UP000218810">
    <property type="component" value="Unassembled WGS sequence"/>
</dbReference>
<dbReference type="OrthoDB" id="9804023at2"/>
<feature type="transmembrane region" description="Helical" evidence="2">
    <location>
        <begin position="21"/>
        <end position="43"/>
    </location>
</feature>
<feature type="domain" description="Transglutaminase-like" evidence="3">
    <location>
        <begin position="494"/>
        <end position="566"/>
    </location>
</feature>
<evidence type="ECO:0000256" key="2">
    <source>
        <dbReference type="SAM" id="Phobius"/>
    </source>
</evidence>
<dbReference type="InterPro" id="IPR038765">
    <property type="entry name" value="Papain-like_cys_pep_sf"/>
</dbReference>
<keyword evidence="2" id="KW-0472">Membrane</keyword>
<dbReference type="InterPro" id="IPR052901">
    <property type="entry name" value="Bact_TGase-like"/>
</dbReference>
<feature type="transmembrane region" description="Helical" evidence="2">
    <location>
        <begin position="129"/>
        <end position="148"/>
    </location>
</feature>